<dbReference type="PANTHER" id="PTHR12436:SF3">
    <property type="entry name" value="GERMINAL-CENTER ASSOCIATED NUCLEAR PROTEIN"/>
    <property type="match status" value="1"/>
</dbReference>
<evidence type="ECO:0000313" key="6">
    <source>
        <dbReference type="EMBL" id="JAS27034.1"/>
    </source>
</evidence>
<feature type="domain" description="RRM" evidence="5">
    <location>
        <begin position="7"/>
        <end position="78"/>
    </location>
</feature>
<dbReference type="InterPro" id="IPR045107">
    <property type="entry name" value="SAC3/GANP/THP3"/>
</dbReference>
<organism evidence="6">
    <name type="scientific">Clastoptera arizonana</name>
    <name type="common">Arizona spittle bug</name>
    <dbReference type="NCBI Taxonomy" id="38151"/>
    <lineage>
        <taxon>Eukaryota</taxon>
        <taxon>Metazoa</taxon>
        <taxon>Ecdysozoa</taxon>
        <taxon>Arthropoda</taxon>
        <taxon>Hexapoda</taxon>
        <taxon>Insecta</taxon>
        <taxon>Pterygota</taxon>
        <taxon>Neoptera</taxon>
        <taxon>Paraneoptera</taxon>
        <taxon>Hemiptera</taxon>
        <taxon>Auchenorrhyncha</taxon>
        <taxon>Cercopoidea</taxon>
        <taxon>Clastopteridae</taxon>
        <taxon>Clastoptera</taxon>
    </lineage>
</organism>
<feature type="coiled-coil region" evidence="3">
    <location>
        <begin position="954"/>
        <end position="1008"/>
    </location>
</feature>
<evidence type="ECO:0000256" key="2">
    <source>
        <dbReference type="PROSITE-ProRule" id="PRU00176"/>
    </source>
</evidence>
<dbReference type="PROSITE" id="PS50102">
    <property type="entry name" value="RRM"/>
    <property type="match status" value="1"/>
</dbReference>
<dbReference type="Gene3D" id="3.30.70.330">
    <property type="match status" value="1"/>
</dbReference>
<accession>A0A1B6DMX9</accession>
<dbReference type="Pfam" id="PF03399">
    <property type="entry name" value="SAC3_GANP"/>
    <property type="match status" value="1"/>
</dbReference>
<reference evidence="6" key="1">
    <citation type="submission" date="2015-12" db="EMBL/GenBank/DDBJ databases">
        <title>De novo transcriptome assembly of four potential Pierce s Disease insect vectors from Arizona vineyards.</title>
        <authorList>
            <person name="Tassone E.E."/>
        </authorList>
    </citation>
    <scope>NUCLEOTIDE SEQUENCE</scope>
</reference>
<keyword evidence="1 2" id="KW-0694">RNA-binding</keyword>
<evidence type="ECO:0000256" key="3">
    <source>
        <dbReference type="SAM" id="Coils"/>
    </source>
</evidence>
<evidence type="ECO:0000259" key="5">
    <source>
        <dbReference type="PROSITE" id="PS50102"/>
    </source>
</evidence>
<name>A0A1B6DMX9_9HEMI</name>
<dbReference type="EMBL" id="GEDC01010264">
    <property type="protein sequence ID" value="JAS27034.1"/>
    <property type="molecule type" value="Transcribed_RNA"/>
</dbReference>
<protein>
    <recommendedName>
        <fullName evidence="5">RRM domain-containing protein</fullName>
    </recommendedName>
</protein>
<dbReference type="InterPro" id="IPR012677">
    <property type="entry name" value="Nucleotide-bd_a/b_plait_sf"/>
</dbReference>
<keyword evidence="3" id="KW-0175">Coiled coil</keyword>
<dbReference type="GO" id="GO:0006406">
    <property type="term" value="P:mRNA export from nucleus"/>
    <property type="evidence" value="ECO:0007669"/>
    <property type="project" value="TreeGrafter"/>
</dbReference>
<feature type="region of interest" description="Disordered" evidence="4">
    <location>
        <begin position="146"/>
        <end position="167"/>
    </location>
</feature>
<dbReference type="Gene3D" id="1.25.40.990">
    <property type="match status" value="1"/>
</dbReference>
<evidence type="ECO:0000256" key="4">
    <source>
        <dbReference type="SAM" id="MobiDB-lite"/>
    </source>
</evidence>
<dbReference type="InterPro" id="IPR035979">
    <property type="entry name" value="RBD_domain_sf"/>
</dbReference>
<gene>
    <name evidence="6" type="ORF">g.14670</name>
</gene>
<dbReference type="GO" id="GO:0005737">
    <property type="term" value="C:cytoplasm"/>
    <property type="evidence" value="ECO:0007669"/>
    <property type="project" value="TreeGrafter"/>
</dbReference>
<dbReference type="SUPFAM" id="SSF54928">
    <property type="entry name" value="RNA-binding domain, RBD"/>
    <property type="match status" value="1"/>
</dbReference>
<proteinExistence type="predicted"/>
<evidence type="ECO:0000256" key="1">
    <source>
        <dbReference type="ARBA" id="ARBA00022884"/>
    </source>
</evidence>
<sequence>MSDHKGTVICLTTLPQGLLSRRELLNHFSKFGSVSQVSLDKTLGNAFISFSTNEEAANAKLNGKIWNNIILNIFWDKKSNLDPREKEFSDDSYASSEKMVEGCLWSDDDKESFGIDEDEIGREFKKKRQKSYNDLISSHLNISQSKVVSETGHRRTKPKHSPIHHDLKRESGKDTLATDSVVDVRDKIRFRRSLKHSLSKPETSNPIAGESILKRKMKDTENIKTELKILHTSQKSGESILKKRIKENQTKQNNFSEKKNHNVIKCSEENLKKQISKSKSSIKISSKLGVKNRVGKKKLVNPELPKSVIEGDKIQFKNISANDLKDKYNLLDERDKLLRRLEVKDSNVKTAVAMKGTCPDMCPEKERIMRSFQRLVSVYEMESGSNEMVEHLAIKEYSRSSADQEEPLPHELRPGPILRMTMNYLIRNIMNRIEDPNENIAEWYNFCWDRLRGIRKDIIQQQLCTLEAVEIVEQCARFHICCYDYLWGNDVSIFDDKINTENLMNCLQSLMYMYEDLSNEGISCPNEGEFNAYMILLKLNSGDLLWDYQRFSAQTLADPFVKNALDLHKTFSMKMYTKFFKIVNQSTYLFACLCHRYFPKIRSIALEQIVKAYSILSKPLTIPVQSLAIVLKIDNIKDLFCFVESHGLEFIGDDKFDRTGFFVPESVINIKSFPNMIRMKRLSVGLAVVGERNKIPSYYMHKVHSSFNDEGKLKEDALDASDQALKAHKFSQDVFQSEEKAKLDVKMSISQIPQVTQSTNLFIDPICKESHETLPFTFILPQDKNIPKRNVSKEVLFSSKLSSGDVFKTSDNSFVEQGVLQIPKEDLPQNLFDTSQNNQYNDIQTVEIDAVKVEEIYQDVKKYYEHNEESKDKQKIHFGYDIKSPFSQHSNVAPTFTFTLNDARTSNQLSKTNQNIVPHVSNNENNVKFKHDFKNIPETDSVMLSVESVSNNLKNNLEANKENLAVQHRKQEEALRSLIEKSEMEKRKSELEAKREKEEQKMLAKLKKNLSKRLKAINARKYAKIWKEKVEEIKKFKKSNVPMLVHLSIEDHLRLWGSSSNSEKSIGIMERLHHRKSTTNIINKILKSGLPNSMTYCGNVIAEQLVKSVGTKSVRNVNLHPIFWKMVVSIPESINEETITLSQLLELWCRKTFYKRNVELGSVQCTTTSSNISVYTCVHLVKNYNCHKQCNGMSSLMFIIVNNWETPSQSVDRLQLLLSPQYLKYPCFVSVLKIGGATLEPIIEDSLIKSKQNNIITDWNFTEWFNCNNISQSLNLMAQNISYISEIRSASVDFVLKEMVEQFFSSLLGGRYLSYGLKNAAILPNNIIRLYNICVGKLENILLSSELERYAHFPLEFQPFISKLDIPSGIEQFVGCEYNNTYKMNISKLIRSLNLPEFSSWPPKTANRLVKVLKSYCGLVKDVTLLPQIIRLINISDDEELTKCLSSVSWIQIVELWAKQVVNYELNNHNERSGKKTFVLYNKHDLTELVMDQWWLKTSIVINSECKDN</sequence>
<dbReference type="PANTHER" id="PTHR12436">
    <property type="entry name" value="80 KDA MCM3-ASSOCIATED PROTEIN"/>
    <property type="match status" value="1"/>
</dbReference>
<dbReference type="InterPro" id="IPR000504">
    <property type="entry name" value="RRM_dom"/>
</dbReference>
<dbReference type="GO" id="GO:0003723">
    <property type="term" value="F:RNA binding"/>
    <property type="evidence" value="ECO:0007669"/>
    <property type="project" value="UniProtKB-UniRule"/>
</dbReference>
<dbReference type="InterPro" id="IPR005062">
    <property type="entry name" value="SAC3/GANP/THP3_conserved"/>
</dbReference>
<dbReference type="GO" id="GO:0070390">
    <property type="term" value="C:transcription export complex 2"/>
    <property type="evidence" value="ECO:0007669"/>
    <property type="project" value="TreeGrafter"/>
</dbReference>